<organism evidence="2 3">
    <name type="scientific">Oikopleura dioica</name>
    <name type="common">Tunicate</name>
    <dbReference type="NCBI Taxonomy" id="34765"/>
    <lineage>
        <taxon>Eukaryota</taxon>
        <taxon>Metazoa</taxon>
        <taxon>Chordata</taxon>
        <taxon>Tunicata</taxon>
        <taxon>Appendicularia</taxon>
        <taxon>Copelata</taxon>
        <taxon>Oikopleuridae</taxon>
        <taxon>Oikopleura</taxon>
    </lineage>
</organism>
<gene>
    <name evidence="2" type="ORF">OKIOD_LOCUS87</name>
</gene>
<evidence type="ECO:0000313" key="3">
    <source>
        <dbReference type="Proteomes" id="UP001158576"/>
    </source>
</evidence>
<feature type="region of interest" description="Disordered" evidence="1">
    <location>
        <begin position="58"/>
        <end position="110"/>
    </location>
</feature>
<evidence type="ECO:0000313" key="2">
    <source>
        <dbReference type="EMBL" id="CAG5076722.1"/>
    </source>
</evidence>
<reference evidence="2 3" key="1">
    <citation type="submission" date="2021-04" db="EMBL/GenBank/DDBJ databases">
        <authorList>
            <person name="Bliznina A."/>
        </authorList>
    </citation>
    <scope>NUCLEOTIDE SEQUENCE [LARGE SCALE GENOMIC DNA]</scope>
</reference>
<dbReference type="Proteomes" id="UP001158576">
    <property type="component" value="Chromosome PAR"/>
</dbReference>
<accession>A0ABN7RKV8</accession>
<feature type="compositionally biased region" description="Basic residues" evidence="1">
    <location>
        <begin position="59"/>
        <end position="106"/>
    </location>
</feature>
<proteinExistence type="predicted"/>
<protein>
    <submittedName>
        <fullName evidence="2">Oidioi.mRNA.OKI2018_I69.PAR.g8529.t1.cds</fullName>
    </submittedName>
</protein>
<keyword evidence="3" id="KW-1185">Reference proteome</keyword>
<name>A0ABN7RKV8_OIKDI</name>
<dbReference type="EMBL" id="OU015568">
    <property type="protein sequence ID" value="CAG5076722.1"/>
    <property type="molecule type" value="Genomic_DNA"/>
</dbReference>
<sequence>MKFVNLAVLTTTFHFTNSLPLTDIVLEDQNAISKIPEITKFEISENLADDDSLVDRSRRSLRHDRKHRRSKKERRRKEKEKKNRRRRRNKDKQRKKRNKRKNKKDRRLTSNVGFHKLKSWSLNPAPTHDRIRKHLSDFSEPTTRYRRPQVPCFRGLDRLSSGGFACGLYLS</sequence>
<evidence type="ECO:0000256" key="1">
    <source>
        <dbReference type="SAM" id="MobiDB-lite"/>
    </source>
</evidence>